<evidence type="ECO:0000313" key="1">
    <source>
        <dbReference type="EMBL" id="KAJ7305391.1"/>
    </source>
</evidence>
<evidence type="ECO:0000313" key="2">
    <source>
        <dbReference type="Proteomes" id="UP001218218"/>
    </source>
</evidence>
<dbReference type="Proteomes" id="UP001218218">
    <property type="component" value="Unassembled WGS sequence"/>
</dbReference>
<reference evidence="1" key="1">
    <citation type="submission" date="2023-03" db="EMBL/GenBank/DDBJ databases">
        <title>Massive genome expansion in bonnet fungi (Mycena s.s.) driven by repeated elements and novel gene families across ecological guilds.</title>
        <authorList>
            <consortium name="Lawrence Berkeley National Laboratory"/>
            <person name="Harder C.B."/>
            <person name="Miyauchi S."/>
            <person name="Viragh M."/>
            <person name="Kuo A."/>
            <person name="Thoen E."/>
            <person name="Andreopoulos B."/>
            <person name="Lu D."/>
            <person name="Skrede I."/>
            <person name="Drula E."/>
            <person name="Henrissat B."/>
            <person name="Morin E."/>
            <person name="Kohler A."/>
            <person name="Barry K."/>
            <person name="LaButti K."/>
            <person name="Morin E."/>
            <person name="Salamov A."/>
            <person name="Lipzen A."/>
            <person name="Mereny Z."/>
            <person name="Hegedus B."/>
            <person name="Baldrian P."/>
            <person name="Stursova M."/>
            <person name="Weitz H."/>
            <person name="Taylor A."/>
            <person name="Grigoriev I.V."/>
            <person name="Nagy L.G."/>
            <person name="Martin F."/>
            <person name="Kauserud H."/>
        </authorList>
    </citation>
    <scope>NUCLEOTIDE SEQUENCE</scope>
    <source>
        <strain evidence="1">CBHHK002</strain>
    </source>
</reference>
<comment type="caution">
    <text evidence="1">The sequence shown here is derived from an EMBL/GenBank/DDBJ whole genome shotgun (WGS) entry which is preliminary data.</text>
</comment>
<keyword evidence="2" id="KW-1185">Reference proteome</keyword>
<dbReference type="AlphaFoldDB" id="A0AAD6Z387"/>
<proteinExistence type="predicted"/>
<sequence>MSSRAELYQARLTGFQRVIARQPDIESTASPSSSQPPAEQNIDVGDRVWWPIDVDLGDPDNPVDVDFWDYLSAPPPSPPRTVSGRIRRMEWDMVVLLKNNVIKSTPVWPRIQTAFLYPDGSSIRKRVWVRVPVSRGRTRAFKANQTEAAMWIDSARGTMMGSSDASTTSFHVDRFPFDEPVELKHAYTFVHAVQSESGPFVYPDNMAISDLVPDLVHQWKGNVLVFKHGTTEAKGIVNMEEQDISLVEAIIKRVFRDKCKHGPMIVRG</sequence>
<accession>A0AAD6Z387</accession>
<dbReference type="EMBL" id="JARIHO010000097">
    <property type="protein sequence ID" value="KAJ7305391.1"/>
    <property type="molecule type" value="Genomic_DNA"/>
</dbReference>
<name>A0AAD6Z387_9AGAR</name>
<protein>
    <submittedName>
        <fullName evidence="1">Uncharacterized protein</fullName>
    </submittedName>
</protein>
<gene>
    <name evidence="1" type="ORF">DFH08DRAFT_825087</name>
</gene>
<organism evidence="1 2">
    <name type="scientific">Mycena albidolilacea</name>
    <dbReference type="NCBI Taxonomy" id="1033008"/>
    <lineage>
        <taxon>Eukaryota</taxon>
        <taxon>Fungi</taxon>
        <taxon>Dikarya</taxon>
        <taxon>Basidiomycota</taxon>
        <taxon>Agaricomycotina</taxon>
        <taxon>Agaricomycetes</taxon>
        <taxon>Agaricomycetidae</taxon>
        <taxon>Agaricales</taxon>
        <taxon>Marasmiineae</taxon>
        <taxon>Mycenaceae</taxon>
        <taxon>Mycena</taxon>
    </lineage>
</organism>